<dbReference type="Proteomes" id="UP001201812">
    <property type="component" value="Unassembled WGS sequence"/>
</dbReference>
<evidence type="ECO:0000256" key="1">
    <source>
        <dbReference type="SAM" id="SignalP"/>
    </source>
</evidence>
<proteinExistence type="predicted"/>
<gene>
    <name evidence="2" type="ORF">DdX_12167</name>
</gene>
<protein>
    <submittedName>
        <fullName evidence="2">Uncharacterized protein</fullName>
    </submittedName>
</protein>
<comment type="caution">
    <text evidence="2">The sequence shown here is derived from an EMBL/GenBank/DDBJ whole genome shotgun (WGS) entry which is preliminary data.</text>
</comment>
<accession>A0AAD4R3Z1</accession>
<dbReference type="EMBL" id="JAKKPZ010000038">
    <property type="protein sequence ID" value="KAI1707935.1"/>
    <property type="molecule type" value="Genomic_DNA"/>
</dbReference>
<feature type="chain" id="PRO_5042223760" evidence="1">
    <location>
        <begin position="28"/>
        <end position="140"/>
    </location>
</feature>
<evidence type="ECO:0000313" key="2">
    <source>
        <dbReference type="EMBL" id="KAI1707935.1"/>
    </source>
</evidence>
<sequence length="140" mass="15075">MYFLSKNIVMQFFVAIILFLEFNVVSGQYAPNWAQYLQANGDHHTSGSILQATGGGAQRNDGRTQQYATYNAYNNPSAYPRYNYPTYNGANFQYPRYTFPTSGGASPGFTFPTSSGASPGFGNFGTGTSGGASPGFGYFG</sequence>
<reference evidence="2" key="1">
    <citation type="submission" date="2022-01" db="EMBL/GenBank/DDBJ databases">
        <title>Genome Sequence Resource for Two Populations of Ditylenchus destructor, the Migratory Endoparasitic Phytonematode.</title>
        <authorList>
            <person name="Zhang H."/>
            <person name="Lin R."/>
            <person name="Xie B."/>
        </authorList>
    </citation>
    <scope>NUCLEOTIDE SEQUENCE</scope>
    <source>
        <strain evidence="2">BazhouSP</strain>
    </source>
</reference>
<organism evidence="2 3">
    <name type="scientific">Ditylenchus destructor</name>
    <dbReference type="NCBI Taxonomy" id="166010"/>
    <lineage>
        <taxon>Eukaryota</taxon>
        <taxon>Metazoa</taxon>
        <taxon>Ecdysozoa</taxon>
        <taxon>Nematoda</taxon>
        <taxon>Chromadorea</taxon>
        <taxon>Rhabditida</taxon>
        <taxon>Tylenchina</taxon>
        <taxon>Tylenchomorpha</taxon>
        <taxon>Sphaerularioidea</taxon>
        <taxon>Anguinidae</taxon>
        <taxon>Anguininae</taxon>
        <taxon>Ditylenchus</taxon>
    </lineage>
</organism>
<keyword evidence="1" id="KW-0732">Signal</keyword>
<feature type="signal peptide" evidence="1">
    <location>
        <begin position="1"/>
        <end position="27"/>
    </location>
</feature>
<keyword evidence="3" id="KW-1185">Reference proteome</keyword>
<evidence type="ECO:0000313" key="3">
    <source>
        <dbReference type="Proteomes" id="UP001201812"/>
    </source>
</evidence>
<name>A0AAD4R3Z1_9BILA</name>
<dbReference type="AlphaFoldDB" id="A0AAD4R3Z1"/>